<dbReference type="InterPro" id="IPR050134">
    <property type="entry name" value="NAD-dep_sirtuin_deacylases"/>
</dbReference>
<evidence type="ECO:0000256" key="9">
    <source>
        <dbReference type="ARBA" id="ARBA00043038"/>
    </source>
</evidence>
<evidence type="ECO:0000313" key="13">
    <source>
        <dbReference type="EMBL" id="CAF1600680.1"/>
    </source>
</evidence>
<evidence type="ECO:0000256" key="3">
    <source>
        <dbReference type="ARBA" id="ARBA00022679"/>
    </source>
</evidence>
<evidence type="ECO:0000256" key="6">
    <source>
        <dbReference type="ARBA" id="ARBA00023027"/>
    </source>
</evidence>
<feature type="binding site" evidence="10">
    <location>
        <position position="86"/>
    </location>
    <ligand>
        <name>Zn(2+)</name>
        <dbReference type="ChEBI" id="CHEBI:29105"/>
    </ligand>
</feature>
<dbReference type="GO" id="GO:0005634">
    <property type="term" value="C:nucleus"/>
    <property type="evidence" value="ECO:0007669"/>
    <property type="project" value="TreeGrafter"/>
</dbReference>
<evidence type="ECO:0000256" key="7">
    <source>
        <dbReference type="ARBA" id="ARBA00038170"/>
    </source>
</evidence>
<evidence type="ECO:0000256" key="8">
    <source>
        <dbReference type="ARBA" id="ARBA00041832"/>
    </source>
</evidence>
<dbReference type="Proteomes" id="UP000663852">
    <property type="component" value="Unassembled WGS sequence"/>
</dbReference>
<sequence length="330" mass="37400">MNTILPIGPGVWELRDHPGAKRSPTVRTVSLVKAIPSATHMALVELARRNLLHFVVSQNIDGIHLRSGLPSSLISEVHGNSNLEICKNCHTKYFRDFQTRTAIKDHDHQTTRKCTNCSSTLYDSIINFGESISPQEFDASFEHAEKADVCLVLGSSILVPPAAYVPQRVSERGGKLAIGNLQLTSSASLAQLNIHALCDDLMRGLMAKLDIPIPDWELHRRVRVIIQKQRIKIMGLDVDQDISYTLFSGVRIRVRQGTLSKYESKQLTGRESIEHKIPLNDSIGNMDVYIELHWQGNYNEPMYTLRTRLTDSIKDVHLFYNPKLRVWREQ</sequence>
<dbReference type="GO" id="GO:0046872">
    <property type="term" value="F:metal ion binding"/>
    <property type="evidence" value="ECO:0007669"/>
    <property type="project" value="UniProtKB-KW"/>
</dbReference>
<evidence type="ECO:0000256" key="2">
    <source>
        <dbReference type="ARBA" id="ARBA00022553"/>
    </source>
</evidence>
<reference evidence="12" key="1">
    <citation type="submission" date="2021-02" db="EMBL/GenBank/DDBJ databases">
        <authorList>
            <person name="Nowell W R."/>
        </authorList>
    </citation>
    <scope>NUCLEOTIDE SEQUENCE</scope>
</reference>
<dbReference type="AlphaFoldDB" id="A0A815U8C5"/>
<evidence type="ECO:0000313" key="15">
    <source>
        <dbReference type="Proteomes" id="UP000663852"/>
    </source>
</evidence>
<feature type="binding site" evidence="10">
    <location>
        <position position="114"/>
    </location>
    <ligand>
        <name>Zn(2+)</name>
        <dbReference type="ChEBI" id="CHEBI:29105"/>
    </ligand>
</feature>
<organism evidence="12 15">
    <name type="scientific">Adineta ricciae</name>
    <name type="common">Rotifer</name>
    <dbReference type="NCBI Taxonomy" id="249248"/>
    <lineage>
        <taxon>Eukaryota</taxon>
        <taxon>Metazoa</taxon>
        <taxon>Spiralia</taxon>
        <taxon>Gnathifera</taxon>
        <taxon>Rotifera</taxon>
        <taxon>Eurotatoria</taxon>
        <taxon>Bdelloidea</taxon>
        <taxon>Adinetida</taxon>
        <taxon>Adinetidae</taxon>
        <taxon>Adineta</taxon>
    </lineage>
</organism>
<dbReference type="PANTHER" id="PTHR11085:SF1">
    <property type="entry name" value="NAD-DEPENDENT PROTEIN DEACETYLASE SIRTUIN-7"/>
    <property type="match status" value="1"/>
</dbReference>
<accession>A0A815U8C5</accession>
<feature type="binding site" evidence="10">
    <location>
        <position position="117"/>
    </location>
    <ligand>
        <name>Zn(2+)</name>
        <dbReference type="ChEBI" id="CHEBI:29105"/>
    </ligand>
</feature>
<feature type="binding site" evidence="10">
    <location>
        <position position="89"/>
    </location>
    <ligand>
        <name>Zn(2+)</name>
        <dbReference type="ChEBI" id="CHEBI:29105"/>
    </ligand>
</feature>
<dbReference type="Gene3D" id="3.30.1600.10">
    <property type="entry name" value="SIR2/SIRT2 'Small Domain"/>
    <property type="match status" value="1"/>
</dbReference>
<comment type="caution">
    <text evidence="12">The sequence shown here is derived from an EMBL/GenBank/DDBJ whole genome shotgun (WGS) entry which is preliminary data.</text>
</comment>
<gene>
    <name evidence="12" type="ORF">EDS130_LOCUS43576</name>
    <name evidence="13" type="ORF">XAT740_LOCUS47679</name>
</gene>
<dbReference type="EMBL" id="CAJNOR010006665">
    <property type="protein sequence ID" value="CAF1600680.1"/>
    <property type="molecule type" value="Genomic_DNA"/>
</dbReference>
<keyword evidence="5 10" id="KW-0862">Zinc</keyword>
<keyword evidence="6" id="KW-0520">NAD</keyword>
<feature type="active site" description="Proton acceptor" evidence="10">
    <location>
        <position position="78"/>
    </location>
</feature>
<feature type="domain" description="Deacetylase sirtuin-type" evidence="11">
    <location>
        <begin position="1"/>
        <end position="212"/>
    </location>
</feature>
<keyword evidence="4 10" id="KW-0479">Metal-binding</keyword>
<evidence type="ECO:0000256" key="5">
    <source>
        <dbReference type="ARBA" id="ARBA00022833"/>
    </source>
</evidence>
<dbReference type="InterPro" id="IPR003000">
    <property type="entry name" value="Sirtuin"/>
</dbReference>
<proteinExistence type="inferred from homology"/>
<protein>
    <recommendedName>
        <fullName evidence="9">Regulatory protein SIR2 homolog 7</fullName>
    </recommendedName>
    <alternativeName>
        <fullName evidence="8">SIR2-like protein 7</fullName>
    </alternativeName>
</protein>
<evidence type="ECO:0000313" key="12">
    <source>
        <dbReference type="EMBL" id="CAF1516305.1"/>
    </source>
</evidence>
<dbReference type="InterPro" id="IPR026591">
    <property type="entry name" value="Sirtuin_cat_small_dom_sf"/>
</dbReference>
<dbReference type="OrthoDB" id="2919105at2759"/>
<comment type="similarity">
    <text evidence="7">Belongs to the sirtuin family. Class IV subfamily.</text>
</comment>
<dbReference type="Pfam" id="PF02146">
    <property type="entry name" value="SIR2"/>
    <property type="match status" value="1"/>
</dbReference>
<dbReference type="Proteomes" id="UP000663828">
    <property type="component" value="Unassembled WGS sequence"/>
</dbReference>
<keyword evidence="14" id="KW-1185">Reference proteome</keyword>
<dbReference type="InterPro" id="IPR026590">
    <property type="entry name" value="Ssirtuin_cat_dom"/>
</dbReference>
<evidence type="ECO:0000256" key="10">
    <source>
        <dbReference type="PROSITE-ProRule" id="PRU00236"/>
    </source>
</evidence>
<dbReference type="GO" id="GO:0017136">
    <property type="term" value="F:histone deacetylase activity, NAD-dependent"/>
    <property type="evidence" value="ECO:0007669"/>
    <property type="project" value="TreeGrafter"/>
</dbReference>
<dbReference type="EMBL" id="CAJNOJ010000733">
    <property type="protein sequence ID" value="CAF1516305.1"/>
    <property type="molecule type" value="Genomic_DNA"/>
</dbReference>
<name>A0A815U8C5_ADIRI</name>
<evidence type="ECO:0000259" key="11">
    <source>
        <dbReference type="PROSITE" id="PS50305"/>
    </source>
</evidence>
<evidence type="ECO:0000256" key="1">
    <source>
        <dbReference type="ARBA" id="ARBA00001947"/>
    </source>
</evidence>
<evidence type="ECO:0000313" key="14">
    <source>
        <dbReference type="Proteomes" id="UP000663828"/>
    </source>
</evidence>
<dbReference type="InterPro" id="IPR029035">
    <property type="entry name" value="DHS-like_NAD/FAD-binding_dom"/>
</dbReference>
<dbReference type="PANTHER" id="PTHR11085">
    <property type="entry name" value="NAD-DEPENDENT PROTEIN DEACYLASE SIRTUIN-5, MITOCHONDRIAL-RELATED"/>
    <property type="match status" value="1"/>
</dbReference>
<dbReference type="GO" id="GO:0070403">
    <property type="term" value="F:NAD+ binding"/>
    <property type="evidence" value="ECO:0007669"/>
    <property type="project" value="InterPro"/>
</dbReference>
<dbReference type="Gene3D" id="3.40.50.1220">
    <property type="entry name" value="TPP-binding domain"/>
    <property type="match status" value="1"/>
</dbReference>
<keyword evidence="2" id="KW-0597">Phosphoprotein</keyword>
<evidence type="ECO:0000256" key="4">
    <source>
        <dbReference type="ARBA" id="ARBA00022723"/>
    </source>
</evidence>
<dbReference type="SUPFAM" id="SSF52467">
    <property type="entry name" value="DHS-like NAD/FAD-binding domain"/>
    <property type="match status" value="1"/>
</dbReference>
<keyword evidence="3" id="KW-0808">Transferase</keyword>
<comment type="cofactor">
    <cofactor evidence="1">
        <name>Zn(2+)</name>
        <dbReference type="ChEBI" id="CHEBI:29105"/>
    </cofactor>
</comment>
<dbReference type="PROSITE" id="PS50305">
    <property type="entry name" value="SIRTUIN"/>
    <property type="match status" value="1"/>
</dbReference>